<protein>
    <submittedName>
        <fullName evidence="1">Uncharacterized protein</fullName>
    </submittedName>
</protein>
<sequence>MLGNQNTCIAHANDTRPGMAEESCTSGYYADEKNKDRIYEDTIEPAQRQTALITDTSQTVRLSNTRPQRILPTFTAKPTHLLGRNTFHNKFYSLHFQGIDRYLTTVTTPIPSSAACDYYVIALRQIIR</sequence>
<dbReference type="AlphaFoldDB" id="A0A2N6QTM0"/>
<organism evidence="1 2">
    <name type="scientific">Hoylesella buccalis</name>
    <dbReference type="NCBI Taxonomy" id="28127"/>
    <lineage>
        <taxon>Bacteria</taxon>
        <taxon>Pseudomonadati</taxon>
        <taxon>Bacteroidota</taxon>
        <taxon>Bacteroidia</taxon>
        <taxon>Bacteroidales</taxon>
        <taxon>Prevotellaceae</taxon>
        <taxon>Hoylesella</taxon>
    </lineage>
</organism>
<gene>
    <name evidence="1" type="ORF">CJ231_00900</name>
</gene>
<dbReference type="Proteomes" id="UP000235564">
    <property type="component" value="Unassembled WGS sequence"/>
</dbReference>
<dbReference type="EMBL" id="PNGJ01000001">
    <property type="protein sequence ID" value="PMC25390.1"/>
    <property type="molecule type" value="Genomic_DNA"/>
</dbReference>
<reference evidence="1 2" key="1">
    <citation type="submission" date="2017-09" db="EMBL/GenBank/DDBJ databases">
        <title>Bacterial strain isolated from the female urinary microbiota.</title>
        <authorList>
            <person name="Thomas-White K."/>
            <person name="Kumar N."/>
            <person name="Forster S."/>
            <person name="Putonti C."/>
            <person name="Lawley T."/>
            <person name="Wolfe A.J."/>
        </authorList>
    </citation>
    <scope>NUCLEOTIDE SEQUENCE [LARGE SCALE GENOMIC DNA]</scope>
    <source>
        <strain evidence="1 2">UMB0536</strain>
    </source>
</reference>
<comment type="caution">
    <text evidence="1">The sequence shown here is derived from an EMBL/GenBank/DDBJ whole genome shotgun (WGS) entry which is preliminary data.</text>
</comment>
<proteinExistence type="predicted"/>
<evidence type="ECO:0000313" key="2">
    <source>
        <dbReference type="Proteomes" id="UP000235564"/>
    </source>
</evidence>
<evidence type="ECO:0000313" key="1">
    <source>
        <dbReference type="EMBL" id="PMC25390.1"/>
    </source>
</evidence>
<name>A0A2N6QTM0_9BACT</name>
<accession>A0A2N6QTM0</accession>